<dbReference type="GeneTree" id="ENSGT00940000163158"/>
<keyword evidence="1" id="KW-0732">Signal</keyword>
<reference evidence="2" key="2">
    <citation type="submission" date="2025-09" db="UniProtKB">
        <authorList>
            <consortium name="Ensembl"/>
        </authorList>
    </citation>
    <scope>IDENTIFICATION</scope>
</reference>
<feature type="signal peptide" evidence="1">
    <location>
        <begin position="1"/>
        <end position="23"/>
    </location>
</feature>
<dbReference type="GeneID" id="103162830"/>
<dbReference type="Proteomes" id="UP000694386">
    <property type="component" value="Unplaced"/>
</dbReference>
<organism evidence="2 3">
    <name type="scientific">Cricetulus griseus</name>
    <name type="common">Chinese hamster</name>
    <name type="synonym">Cricetulus barabensis griseus</name>
    <dbReference type="NCBI Taxonomy" id="10029"/>
    <lineage>
        <taxon>Eukaryota</taxon>
        <taxon>Metazoa</taxon>
        <taxon>Chordata</taxon>
        <taxon>Craniata</taxon>
        <taxon>Vertebrata</taxon>
        <taxon>Euteleostomi</taxon>
        <taxon>Mammalia</taxon>
        <taxon>Eutheria</taxon>
        <taxon>Euarchontoglires</taxon>
        <taxon>Glires</taxon>
        <taxon>Rodentia</taxon>
        <taxon>Myomorpha</taxon>
        <taxon>Muroidea</taxon>
        <taxon>Cricetidae</taxon>
        <taxon>Cricetinae</taxon>
        <taxon>Cricetulus</taxon>
    </lineage>
</organism>
<evidence type="ECO:0000313" key="2">
    <source>
        <dbReference type="Ensembl" id="ENSCGRP00001024212.1"/>
    </source>
</evidence>
<evidence type="ECO:0000256" key="1">
    <source>
        <dbReference type="SAM" id="SignalP"/>
    </source>
</evidence>
<accession>A0A8C2MVI9</accession>
<dbReference type="RefSeq" id="XP_007652548.1">
    <property type="nucleotide sequence ID" value="XM_007654358.1"/>
</dbReference>
<sequence length="101" mass="11348">MNLVTKMGPLLMATLSLLISVEALTCSQCTVFNTERICLYQQGSCETNNNQMCALWTASSGGRILYGFQECSHMCLNQTFFLGKMTLEMKCCQDKSFCNKF</sequence>
<evidence type="ECO:0000313" key="3">
    <source>
        <dbReference type="Proteomes" id="UP000694386"/>
    </source>
</evidence>
<dbReference type="CDD" id="cd23628">
    <property type="entry name" value="TFP_LU_ECD_SP10_like"/>
    <property type="match status" value="1"/>
</dbReference>
<dbReference type="Ensembl" id="ENSCGRT00001028458.1">
    <property type="protein sequence ID" value="ENSCGRP00001024212.1"/>
    <property type="gene ID" value="ENSCGRG00001022197.1"/>
</dbReference>
<protein>
    <submittedName>
        <fullName evidence="2">Prostate and testis expressed 9</fullName>
    </submittedName>
</protein>
<proteinExistence type="predicted"/>
<name>A0A8C2MVI9_CRIGR</name>
<dbReference type="AlphaFoldDB" id="A0A8C2MVI9"/>
<dbReference type="OMA" id="FRCCHDS"/>
<gene>
    <name evidence="2" type="primary">LOC103162830</name>
</gene>
<reference evidence="2" key="1">
    <citation type="submission" date="2025-08" db="UniProtKB">
        <authorList>
            <consortium name="Ensembl"/>
        </authorList>
    </citation>
    <scope>IDENTIFICATION</scope>
</reference>
<feature type="chain" id="PRO_5034419385" evidence="1">
    <location>
        <begin position="24"/>
        <end position="101"/>
    </location>
</feature>